<feature type="domain" description="Malic enzyme N-terminal" evidence="1">
    <location>
        <begin position="6"/>
        <end position="127"/>
    </location>
</feature>
<dbReference type="AlphaFoldDB" id="X6M545"/>
<evidence type="ECO:0000313" key="3">
    <source>
        <dbReference type="Proteomes" id="UP000023152"/>
    </source>
</evidence>
<protein>
    <recommendedName>
        <fullName evidence="1">Malic enzyme N-terminal domain-containing protein</fullName>
    </recommendedName>
</protein>
<keyword evidence="3" id="KW-1185">Reference proteome</keyword>
<organism evidence="2 3">
    <name type="scientific">Reticulomyxa filosa</name>
    <dbReference type="NCBI Taxonomy" id="46433"/>
    <lineage>
        <taxon>Eukaryota</taxon>
        <taxon>Sar</taxon>
        <taxon>Rhizaria</taxon>
        <taxon>Retaria</taxon>
        <taxon>Foraminifera</taxon>
        <taxon>Monothalamids</taxon>
        <taxon>Reticulomyxidae</taxon>
        <taxon>Reticulomyxa</taxon>
    </lineage>
</organism>
<dbReference type="InterPro" id="IPR037062">
    <property type="entry name" value="Malic_N_dom_sf"/>
</dbReference>
<dbReference type="Proteomes" id="UP000023152">
    <property type="component" value="Unassembled WGS sequence"/>
</dbReference>
<name>X6M545_RETFI</name>
<evidence type="ECO:0000313" key="2">
    <source>
        <dbReference type="EMBL" id="ETO08587.1"/>
    </source>
</evidence>
<dbReference type="EMBL" id="ASPP01024876">
    <property type="protein sequence ID" value="ETO08587.1"/>
    <property type="molecule type" value="Genomic_DNA"/>
</dbReference>
<dbReference type="PRINTS" id="PR00072">
    <property type="entry name" value="MALOXRDTASE"/>
</dbReference>
<sequence length="159" mass="18905">MVWIIFCKQHFFFKKKKKKKKTNNSNKQKINKGMGIPIGKLALYTGCGGVYPHQLLPVMLDVGTDRDELRESEFYIGIREKRTRGKEYDKLVEEFLLAVNHRWGPTTLIQFEDFGNSNAFRLLEMFRDRFCTFNGKIAPFFLWQGKVTKKKKWFFLDYT</sequence>
<dbReference type="PANTHER" id="PTHR23406:SF90">
    <property type="entry name" value="MALIC ENZYME-RELATED"/>
    <property type="match status" value="1"/>
</dbReference>
<gene>
    <name evidence="2" type="ORF">RFI_28805</name>
</gene>
<dbReference type="OrthoDB" id="5365701at2759"/>
<comment type="caution">
    <text evidence="2">The sequence shown here is derived from an EMBL/GenBank/DDBJ whole genome shotgun (WGS) entry which is preliminary data.</text>
</comment>
<dbReference type="GO" id="GO:0006108">
    <property type="term" value="P:malate metabolic process"/>
    <property type="evidence" value="ECO:0007669"/>
    <property type="project" value="TreeGrafter"/>
</dbReference>
<evidence type="ECO:0000259" key="1">
    <source>
        <dbReference type="SMART" id="SM01274"/>
    </source>
</evidence>
<accession>X6M545</accession>
<dbReference type="InterPro" id="IPR046346">
    <property type="entry name" value="Aminoacid_DH-like_N_sf"/>
</dbReference>
<proteinExistence type="predicted"/>
<dbReference type="GO" id="GO:0004473">
    <property type="term" value="F:malate dehydrogenase (decarboxylating) (NADP+) activity"/>
    <property type="evidence" value="ECO:0007669"/>
    <property type="project" value="TreeGrafter"/>
</dbReference>
<dbReference type="SUPFAM" id="SSF53223">
    <property type="entry name" value="Aminoacid dehydrogenase-like, N-terminal domain"/>
    <property type="match status" value="1"/>
</dbReference>
<dbReference type="PANTHER" id="PTHR23406">
    <property type="entry name" value="MALIC ENZYME-RELATED"/>
    <property type="match status" value="1"/>
</dbReference>
<dbReference type="InterPro" id="IPR001891">
    <property type="entry name" value="Malic_OxRdtase"/>
</dbReference>
<dbReference type="InterPro" id="IPR012301">
    <property type="entry name" value="Malic_N_dom"/>
</dbReference>
<reference evidence="2 3" key="1">
    <citation type="journal article" date="2013" name="Curr. Biol.">
        <title>The Genome of the Foraminiferan Reticulomyxa filosa.</title>
        <authorList>
            <person name="Glockner G."/>
            <person name="Hulsmann N."/>
            <person name="Schleicher M."/>
            <person name="Noegel A.A."/>
            <person name="Eichinger L."/>
            <person name="Gallinger C."/>
            <person name="Pawlowski J."/>
            <person name="Sierra R."/>
            <person name="Euteneuer U."/>
            <person name="Pillet L."/>
            <person name="Moustafa A."/>
            <person name="Platzer M."/>
            <person name="Groth M."/>
            <person name="Szafranski K."/>
            <person name="Schliwa M."/>
        </authorList>
    </citation>
    <scope>NUCLEOTIDE SEQUENCE [LARGE SCALE GENOMIC DNA]</scope>
</reference>
<dbReference type="SMART" id="SM01274">
    <property type="entry name" value="malic"/>
    <property type="match status" value="1"/>
</dbReference>
<dbReference type="Pfam" id="PF00390">
    <property type="entry name" value="malic"/>
    <property type="match status" value="1"/>
</dbReference>
<dbReference type="Gene3D" id="3.40.50.10380">
    <property type="entry name" value="Malic enzyme, N-terminal domain"/>
    <property type="match status" value="1"/>
</dbReference>